<dbReference type="EMBL" id="CAJPIN010008159">
    <property type="protein sequence ID" value="CAG2058866.1"/>
    <property type="molecule type" value="Genomic_DNA"/>
</dbReference>
<comment type="caution">
    <text evidence="1">The sequence shown here is derived from an EMBL/GenBank/DDBJ whole genome shotgun (WGS) entry which is preliminary data.</text>
</comment>
<accession>A0ABN7NSS1</accession>
<feature type="non-terminal residue" evidence="1">
    <location>
        <position position="1"/>
    </location>
</feature>
<organism evidence="1 2">
    <name type="scientific">Timema podura</name>
    <name type="common">Walking stick</name>
    <dbReference type="NCBI Taxonomy" id="61482"/>
    <lineage>
        <taxon>Eukaryota</taxon>
        <taxon>Metazoa</taxon>
        <taxon>Ecdysozoa</taxon>
        <taxon>Arthropoda</taxon>
        <taxon>Hexapoda</taxon>
        <taxon>Insecta</taxon>
        <taxon>Pterygota</taxon>
        <taxon>Neoptera</taxon>
        <taxon>Polyneoptera</taxon>
        <taxon>Phasmatodea</taxon>
        <taxon>Timematodea</taxon>
        <taxon>Timematoidea</taxon>
        <taxon>Timematidae</taxon>
        <taxon>Timema</taxon>
    </lineage>
</organism>
<proteinExistence type="predicted"/>
<dbReference type="Proteomes" id="UP001153148">
    <property type="component" value="Unassembled WGS sequence"/>
</dbReference>
<evidence type="ECO:0000313" key="1">
    <source>
        <dbReference type="EMBL" id="CAG2058866.1"/>
    </source>
</evidence>
<keyword evidence="2" id="KW-1185">Reference proteome</keyword>
<feature type="non-terminal residue" evidence="1">
    <location>
        <position position="97"/>
    </location>
</feature>
<reference evidence="1" key="1">
    <citation type="submission" date="2021-03" db="EMBL/GenBank/DDBJ databases">
        <authorList>
            <person name="Tran Van P."/>
        </authorList>
    </citation>
    <scope>NUCLEOTIDE SEQUENCE</scope>
</reference>
<evidence type="ECO:0000313" key="2">
    <source>
        <dbReference type="Proteomes" id="UP001153148"/>
    </source>
</evidence>
<protein>
    <submittedName>
        <fullName evidence="1">Uncharacterized protein</fullName>
    </submittedName>
</protein>
<gene>
    <name evidence="1" type="ORF">TPAB3V08_LOCUS5833</name>
</gene>
<name>A0ABN7NSS1_TIMPD</name>
<sequence length="97" mass="11386">VKTCVFSLEVPFSDPDKLYAHLDFFDAPCCLRLFEFRKVMANRESCYQLVHKDYPVTITKSAVISKTSFQLLTDRCNERLKSLGVSHTLPHYCRYRF</sequence>